<evidence type="ECO:0000313" key="1">
    <source>
        <dbReference type="EMBL" id="OFJ47809.1"/>
    </source>
</evidence>
<sequence>MSTKLTKIDIANILISCAVKGGIFAGIKKPYKSFGISNGISILYDRAAEYENAIDNFFKIDKEIHRTYTLYSFEKAVSTLIKPYVFDGTSIDSAKVQSFFSELKAKSASNYKVFRPIFGIKIAKSKMPVSLGPYTIYDTKIHADQLKVDMTDLNHMLSNSPNIQYLICINSITREPNKAIEIADIFFERFESIMRFILGNRSKRFDVGIIYVRGYTKKSAFVVSDEGDTSWHSGRDGINDPIPIDDTYFIESEMGFDRIWKCLASNCNTEIEKRLLLAAEWIGQSFNENVPSSAFLKSAIALEVLFTHSEKSLINTSILAQVLKM</sequence>
<reference evidence="1 2" key="1">
    <citation type="submission" date="2016-10" db="EMBL/GenBank/DDBJ databases">
        <title>Updated version of Genome Assembly of Janthinobacterium lividum ERGS5:01.</title>
        <authorList>
            <person name="Kumar R."/>
            <person name="Acharya V."/>
            <person name="Singh D."/>
        </authorList>
    </citation>
    <scope>NUCLEOTIDE SEQUENCE [LARGE SCALE GENOMIC DNA]</scope>
    <source>
        <strain evidence="1 2">ERGS5:01</strain>
    </source>
</reference>
<accession>A0A1E8PQC2</accession>
<protein>
    <submittedName>
        <fullName evidence="1">Uncharacterized protein</fullName>
    </submittedName>
</protein>
<dbReference type="AlphaFoldDB" id="A0A1E8PQC2"/>
<name>A0A1E8PQC2_9BURK</name>
<proteinExistence type="predicted"/>
<dbReference type="Proteomes" id="UP000092634">
    <property type="component" value="Unassembled WGS sequence"/>
</dbReference>
<evidence type="ECO:0000313" key="2">
    <source>
        <dbReference type="Proteomes" id="UP000092634"/>
    </source>
</evidence>
<gene>
    <name evidence="1" type="ORF">BA896_001125</name>
</gene>
<dbReference type="EMBL" id="MAQB02000001">
    <property type="protein sequence ID" value="OFJ47809.1"/>
    <property type="molecule type" value="Genomic_DNA"/>
</dbReference>
<organism evidence="1 2">
    <name type="scientific">Janthinobacterium lividum</name>
    <dbReference type="NCBI Taxonomy" id="29581"/>
    <lineage>
        <taxon>Bacteria</taxon>
        <taxon>Pseudomonadati</taxon>
        <taxon>Pseudomonadota</taxon>
        <taxon>Betaproteobacteria</taxon>
        <taxon>Burkholderiales</taxon>
        <taxon>Oxalobacteraceae</taxon>
        <taxon>Janthinobacterium</taxon>
    </lineage>
</organism>
<comment type="caution">
    <text evidence="1">The sequence shown here is derived from an EMBL/GenBank/DDBJ whole genome shotgun (WGS) entry which is preliminary data.</text>
</comment>